<keyword evidence="1" id="KW-0547">Nucleotide-binding</keyword>
<evidence type="ECO:0000313" key="4">
    <source>
        <dbReference type="EMBL" id="CAB4138360.1"/>
    </source>
</evidence>
<proteinExistence type="predicted"/>
<feature type="domain" description="PhoH-like protein" evidence="3">
    <location>
        <begin position="20"/>
        <end position="217"/>
    </location>
</feature>
<accession>A0A6J5M008</accession>
<keyword evidence="2" id="KW-0067">ATP-binding</keyword>
<evidence type="ECO:0000256" key="1">
    <source>
        <dbReference type="ARBA" id="ARBA00022741"/>
    </source>
</evidence>
<evidence type="ECO:0000256" key="2">
    <source>
        <dbReference type="ARBA" id="ARBA00022840"/>
    </source>
</evidence>
<sequence>MKEPNRVRKNDIKSINALQLNEEQKEAKRLIIENQIIIVTGRAGSGKSLVCAQSALDFLKKKQINCIYNTRAAIEVGKSLGFLPGSLNDKFDPYMEALLENLIKCCSDKNEVTKLIEEEKVKALPIQFIRGKTVDDILIVEEAQNLTKAEMLAILTRLGKTGKIVINGDNEQTDIKTPTGEINGLSYVIELSKKIEEIKWIKLKENHRSDLVGKILDHEYGK</sequence>
<dbReference type="InterPro" id="IPR051451">
    <property type="entry name" value="PhoH2-like"/>
</dbReference>
<dbReference type="SUPFAM" id="SSF52540">
    <property type="entry name" value="P-loop containing nucleoside triphosphate hydrolases"/>
    <property type="match status" value="1"/>
</dbReference>
<dbReference type="EMBL" id="LR796345">
    <property type="protein sequence ID" value="CAB4138360.1"/>
    <property type="molecule type" value="Genomic_DNA"/>
</dbReference>
<dbReference type="GO" id="GO:0005524">
    <property type="term" value="F:ATP binding"/>
    <property type="evidence" value="ECO:0007669"/>
    <property type="project" value="UniProtKB-KW"/>
</dbReference>
<gene>
    <name evidence="4" type="ORF">UFOVP331_3</name>
</gene>
<evidence type="ECO:0000259" key="3">
    <source>
        <dbReference type="Pfam" id="PF02562"/>
    </source>
</evidence>
<name>A0A6J5M008_9CAUD</name>
<dbReference type="InterPro" id="IPR027417">
    <property type="entry name" value="P-loop_NTPase"/>
</dbReference>
<protein>
    <submittedName>
        <fullName evidence="4">PhoH Phosphate starvation-inducible protein PhoH, predicted ATPase</fullName>
    </submittedName>
</protein>
<reference evidence="4" key="1">
    <citation type="submission" date="2020-04" db="EMBL/GenBank/DDBJ databases">
        <authorList>
            <person name="Chiriac C."/>
            <person name="Salcher M."/>
            <person name="Ghai R."/>
            <person name="Kavagutti S V."/>
        </authorList>
    </citation>
    <scope>NUCLEOTIDE SEQUENCE</scope>
</reference>
<organism evidence="4">
    <name type="scientific">uncultured Caudovirales phage</name>
    <dbReference type="NCBI Taxonomy" id="2100421"/>
    <lineage>
        <taxon>Viruses</taxon>
        <taxon>Duplodnaviria</taxon>
        <taxon>Heunggongvirae</taxon>
        <taxon>Uroviricota</taxon>
        <taxon>Caudoviricetes</taxon>
        <taxon>Peduoviridae</taxon>
        <taxon>Maltschvirus</taxon>
        <taxon>Maltschvirus maltsch</taxon>
    </lineage>
</organism>
<dbReference type="InterPro" id="IPR003714">
    <property type="entry name" value="PhoH"/>
</dbReference>
<dbReference type="PANTHER" id="PTHR30473:SF2">
    <property type="entry name" value="PIN DOMAIN-CONTAINING PROTEIN"/>
    <property type="match status" value="1"/>
</dbReference>
<dbReference type="Pfam" id="PF02562">
    <property type="entry name" value="PhoH"/>
    <property type="match status" value="1"/>
</dbReference>
<dbReference type="PANTHER" id="PTHR30473">
    <property type="entry name" value="PROTEIN PHOH"/>
    <property type="match status" value="1"/>
</dbReference>
<dbReference type="Gene3D" id="3.40.50.300">
    <property type="entry name" value="P-loop containing nucleotide triphosphate hydrolases"/>
    <property type="match status" value="1"/>
</dbReference>